<name>A0A6G0XZZ7_APHCR</name>
<gene>
    <name evidence="1" type="ORF">FWK35_00018810</name>
</gene>
<dbReference type="EMBL" id="VUJU01007205">
    <property type="protein sequence ID" value="KAF0746446.1"/>
    <property type="molecule type" value="Genomic_DNA"/>
</dbReference>
<proteinExistence type="predicted"/>
<dbReference type="Proteomes" id="UP000478052">
    <property type="component" value="Unassembled WGS sequence"/>
</dbReference>
<comment type="caution">
    <text evidence="1">The sequence shown here is derived from an EMBL/GenBank/DDBJ whole genome shotgun (WGS) entry which is preliminary data.</text>
</comment>
<keyword evidence="2" id="KW-1185">Reference proteome</keyword>
<evidence type="ECO:0000313" key="2">
    <source>
        <dbReference type="Proteomes" id="UP000478052"/>
    </source>
</evidence>
<dbReference type="OrthoDB" id="10604615at2759"/>
<evidence type="ECO:0000313" key="1">
    <source>
        <dbReference type="EMBL" id="KAF0746446.1"/>
    </source>
</evidence>
<reference evidence="1 2" key="1">
    <citation type="submission" date="2019-08" db="EMBL/GenBank/DDBJ databases">
        <title>Whole genome of Aphis craccivora.</title>
        <authorList>
            <person name="Voronova N.V."/>
            <person name="Shulinski R.S."/>
            <person name="Bandarenka Y.V."/>
            <person name="Zhorov D.G."/>
            <person name="Warner D."/>
        </authorList>
    </citation>
    <scope>NUCLEOTIDE SEQUENCE [LARGE SCALE GENOMIC DNA]</scope>
    <source>
        <strain evidence="1">180601</strain>
        <tissue evidence="1">Whole Body</tissue>
    </source>
</reference>
<protein>
    <submittedName>
        <fullName evidence="1">Uncharacterized protein</fullName>
    </submittedName>
</protein>
<dbReference type="AlphaFoldDB" id="A0A6G0XZZ7"/>
<accession>A0A6G0XZZ7</accession>
<organism evidence="1 2">
    <name type="scientific">Aphis craccivora</name>
    <name type="common">Cowpea aphid</name>
    <dbReference type="NCBI Taxonomy" id="307492"/>
    <lineage>
        <taxon>Eukaryota</taxon>
        <taxon>Metazoa</taxon>
        <taxon>Ecdysozoa</taxon>
        <taxon>Arthropoda</taxon>
        <taxon>Hexapoda</taxon>
        <taxon>Insecta</taxon>
        <taxon>Pterygota</taxon>
        <taxon>Neoptera</taxon>
        <taxon>Paraneoptera</taxon>
        <taxon>Hemiptera</taxon>
        <taxon>Sternorrhyncha</taxon>
        <taxon>Aphidomorpha</taxon>
        <taxon>Aphidoidea</taxon>
        <taxon>Aphididae</taxon>
        <taxon>Aphidini</taxon>
        <taxon>Aphis</taxon>
        <taxon>Aphis</taxon>
    </lineage>
</organism>
<sequence length="83" mass="9324">MDKIIDEWLLKTGKPDVLKLNNVVYASTCNLVEVMLGIMNSSLFLTVFTLEDFSNKYLRFSPATGGIVTNACKYPINPIEHQV</sequence>